<evidence type="ECO:0000256" key="2">
    <source>
        <dbReference type="SAM" id="Phobius"/>
    </source>
</evidence>
<dbReference type="InterPro" id="IPR038440">
    <property type="entry name" value="FimV_C_sf"/>
</dbReference>
<protein>
    <submittedName>
        <fullName evidence="3">FimV C-terminal domain-containing protein</fullName>
    </submittedName>
</protein>
<proteinExistence type="predicted"/>
<keyword evidence="2" id="KW-1133">Transmembrane helix</keyword>
<feature type="compositionally biased region" description="Low complexity" evidence="1">
    <location>
        <begin position="424"/>
        <end position="439"/>
    </location>
</feature>
<sequence>MAAPASPATAAAAAPASAASAARPHTFSSLQQLLALKNRVLMDLQRHGFGSPGGRETAGKPVGASGAASGAVAQAPGSAQGSATAHGLAARAAGANERFIGIGGYGVTLARDAVATVAAIAAAAVAALLVVVAGLAVGRRKRRAARAAAADEALQANASSPPVRDEAQPGRASAPPPVTDDPVEAEFLATLARTPTSKRALMGLAAHYAERRNARGFDEIAQRIWRLSGGRGPNWIHIAALGRQLDPDNALYAVSGTDAADTFVGLEPDDDDVLPAHSTAAQQQAAAQPAEPVVERRPAEAEPPVAAAPETPVEPASVQPEHGAPEQPEASAVESEPLIQPESVEPGEAQAAHIEASEAEPEPAASAREEPIEPAPVPPASARAEEALAEEAPHERPTQPAMPFPPEAIAALNALDLGLPPRSESPAPGQAAPEAAHPAGEPEELEQTDDFAERERRLAPQEPAVEAAPAEQAGPAEPVEPAAPVPPAQPAVAGLGAAPFGALDLAFDLDLPGAGEDGGERRASPAPAQPMFTPEQMARIARNKLELASEYIALGDLGGARTLIHEVIESNDPATHDEAKALLATLAPLS</sequence>
<dbReference type="STRING" id="28094.SAMN06295900_105390"/>
<keyword evidence="2" id="KW-0812">Transmembrane</keyword>
<gene>
    <name evidence="3" type="ORF">SAMN06295900_105390</name>
</gene>
<feature type="compositionally biased region" description="Low complexity" evidence="1">
    <location>
        <begin position="460"/>
        <end position="480"/>
    </location>
</feature>
<feature type="compositionally biased region" description="Low complexity" evidence="1">
    <location>
        <begin position="302"/>
        <end position="316"/>
    </location>
</feature>
<organism evidence="3 4">
    <name type="scientific">Trinickia caryophylli</name>
    <name type="common">Paraburkholderia caryophylli</name>
    <dbReference type="NCBI Taxonomy" id="28094"/>
    <lineage>
        <taxon>Bacteria</taxon>
        <taxon>Pseudomonadati</taxon>
        <taxon>Pseudomonadota</taxon>
        <taxon>Betaproteobacteria</taxon>
        <taxon>Burkholderiales</taxon>
        <taxon>Burkholderiaceae</taxon>
        <taxon>Trinickia</taxon>
    </lineage>
</organism>
<evidence type="ECO:0000313" key="4">
    <source>
        <dbReference type="Proteomes" id="UP000192911"/>
    </source>
</evidence>
<feature type="region of interest" description="Disordered" evidence="1">
    <location>
        <begin position="47"/>
        <end position="79"/>
    </location>
</feature>
<feature type="compositionally biased region" description="Low complexity" evidence="1">
    <location>
        <begin position="59"/>
        <end position="79"/>
    </location>
</feature>
<keyword evidence="2" id="KW-0472">Membrane</keyword>
<evidence type="ECO:0000256" key="1">
    <source>
        <dbReference type="SAM" id="MobiDB-lite"/>
    </source>
</evidence>
<feature type="compositionally biased region" description="Basic and acidic residues" evidence="1">
    <location>
        <begin position="383"/>
        <end position="397"/>
    </location>
</feature>
<dbReference type="NCBIfam" id="TIGR03504">
    <property type="entry name" value="FimV_Cterm"/>
    <property type="match status" value="1"/>
</dbReference>
<dbReference type="EMBL" id="FXAH01000005">
    <property type="protein sequence ID" value="SMF33777.1"/>
    <property type="molecule type" value="Genomic_DNA"/>
</dbReference>
<name>A0A1X7EH15_TRICW</name>
<dbReference type="Proteomes" id="UP000192911">
    <property type="component" value="Unassembled WGS sequence"/>
</dbReference>
<keyword evidence="4" id="KW-1185">Reference proteome</keyword>
<dbReference type="Gene3D" id="1.20.58.2200">
    <property type="match status" value="1"/>
</dbReference>
<feature type="region of interest" description="Disordered" evidence="1">
    <location>
        <begin position="266"/>
        <end position="494"/>
    </location>
</feature>
<reference evidence="4" key="1">
    <citation type="submission" date="2017-04" db="EMBL/GenBank/DDBJ databases">
        <authorList>
            <person name="Varghese N."/>
            <person name="Submissions S."/>
        </authorList>
    </citation>
    <scope>NUCLEOTIDE SEQUENCE [LARGE SCALE GENOMIC DNA]</scope>
    <source>
        <strain evidence="4">Ballard 720</strain>
    </source>
</reference>
<accession>A0A1X7EH15</accession>
<dbReference type="InterPro" id="IPR020011">
    <property type="entry name" value="FimV_C"/>
</dbReference>
<feature type="compositionally biased region" description="Low complexity" evidence="1">
    <location>
        <begin position="280"/>
        <end position="292"/>
    </location>
</feature>
<evidence type="ECO:0000313" key="3">
    <source>
        <dbReference type="EMBL" id="SMF33777.1"/>
    </source>
</evidence>
<feature type="region of interest" description="Disordered" evidence="1">
    <location>
        <begin position="511"/>
        <end position="530"/>
    </location>
</feature>
<feature type="region of interest" description="Disordered" evidence="1">
    <location>
        <begin position="151"/>
        <end position="181"/>
    </location>
</feature>
<feature type="transmembrane region" description="Helical" evidence="2">
    <location>
        <begin position="113"/>
        <end position="137"/>
    </location>
</feature>
<feature type="compositionally biased region" description="Acidic residues" evidence="1">
    <location>
        <begin position="441"/>
        <end position="450"/>
    </location>
</feature>
<dbReference type="AlphaFoldDB" id="A0A1X7EH15"/>